<name>A0A382BBK4_9ZZZZ</name>
<accession>A0A382BBK4</accession>
<feature type="non-terminal residue" evidence="1">
    <location>
        <position position="93"/>
    </location>
</feature>
<protein>
    <submittedName>
        <fullName evidence="1">Uncharacterized protein</fullName>
    </submittedName>
</protein>
<organism evidence="1">
    <name type="scientific">marine metagenome</name>
    <dbReference type="NCBI Taxonomy" id="408172"/>
    <lineage>
        <taxon>unclassified sequences</taxon>
        <taxon>metagenomes</taxon>
        <taxon>ecological metagenomes</taxon>
    </lineage>
</organism>
<feature type="non-terminal residue" evidence="1">
    <location>
        <position position="1"/>
    </location>
</feature>
<gene>
    <name evidence="1" type="ORF">METZ01_LOCUS163775</name>
</gene>
<reference evidence="1" key="1">
    <citation type="submission" date="2018-05" db="EMBL/GenBank/DDBJ databases">
        <authorList>
            <person name="Lanie J.A."/>
            <person name="Ng W.-L."/>
            <person name="Kazmierczak K.M."/>
            <person name="Andrzejewski T.M."/>
            <person name="Davidsen T.M."/>
            <person name="Wayne K.J."/>
            <person name="Tettelin H."/>
            <person name="Glass J.I."/>
            <person name="Rusch D."/>
            <person name="Podicherti R."/>
            <person name="Tsui H.-C.T."/>
            <person name="Winkler M.E."/>
        </authorList>
    </citation>
    <scope>NUCLEOTIDE SEQUENCE</scope>
</reference>
<dbReference type="AlphaFoldDB" id="A0A382BBK4"/>
<dbReference type="EMBL" id="UINC01028973">
    <property type="protein sequence ID" value="SVB10921.1"/>
    <property type="molecule type" value="Genomic_DNA"/>
</dbReference>
<sequence>VGAQIPNMLFGIPKRRSFRWSSIDSDRIVVLVKLNGGNDGLNTIVPFQETQYYQQRPTLALTADETPKLTDTAAMHPAMTPLLPYYEQQKMSI</sequence>
<evidence type="ECO:0000313" key="1">
    <source>
        <dbReference type="EMBL" id="SVB10921.1"/>
    </source>
</evidence>
<proteinExistence type="predicted"/>